<dbReference type="OMA" id="VQIFEWP"/>
<dbReference type="SUPFAM" id="SSF51445">
    <property type="entry name" value="(Trans)glycosidases"/>
    <property type="match status" value="1"/>
</dbReference>
<gene>
    <name evidence="2" type="ORF">DFA_09419</name>
</gene>
<dbReference type="PANTHER" id="PTHR12631:SF10">
    <property type="entry name" value="BETA-XYLOSIDASE-LIKE PROTEIN-RELATED"/>
    <property type="match status" value="1"/>
</dbReference>
<dbReference type="STRING" id="1054147.F4Q7K6"/>
<dbReference type="OrthoDB" id="19354at2759"/>
<organism evidence="2 3">
    <name type="scientific">Cavenderia fasciculata</name>
    <name type="common">Slime mold</name>
    <name type="synonym">Dictyostelium fasciculatum</name>
    <dbReference type="NCBI Taxonomy" id="261658"/>
    <lineage>
        <taxon>Eukaryota</taxon>
        <taxon>Amoebozoa</taxon>
        <taxon>Evosea</taxon>
        <taxon>Eumycetozoa</taxon>
        <taxon>Dictyostelia</taxon>
        <taxon>Acytosteliales</taxon>
        <taxon>Cavenderiaceae</taxon>
        <taxon>Cavenderia</taxon>
    </lineage>
</organism>
<dbReference type="AlphaFoldDB" id="F4Q7K6"/>
<reference evidence="3" key="1">
    <citation type="journal article" date="2011" name="Genome Res.">
        <title>Phylogeny-wide analysis of social amoeba genomes highlights ancient origins for complex intercellular communication.</title>
        <authorList>
            <person name="Heidel A.J."/>
            <person name="Lawal H.M."/>
            <person name="Felder M."/>
            <person name="Schilde C."/>
            <person name="Helps N.R."/>
            <person name="Tunggal B."/>
            <person name="Rivero F."/>
            <person name="John U."/>
            <person name="Schleicher M."/>
            <person name="Eichinger L."/>
            <person name="Platzer M."/>
            <person name="Noegel A.A."/>
            <person name="Schaap P."/>
            <person name="Gloeckner G."/>
        </authorList>
    </citation>
    <scope>NUCLEOTIDE SEQUENCE [LARGE SCALE GENOMIC DNA]</scope>
    <source>
        <strain evidence="3">SH3</strain>
    </source>
</reference>
<proteinExistence type="predicted"/>
<keyword evidence="3" id="KW-1185">Reference proteome</keyword>
<evidence type="ECO:0000313" key="2">
    <source>
        <dbReference type="EMBL" id="EGG16388.1"/>
    </source>
</evidence>
<protein>
    <recommendedName>
        <fullName evidence="4">Glycoside hydrolase family 5 domain-containing protein</fullName>
    </recommendedName>
</protein>
<keyword evidence="1" id="KW-1133">Transmembrane helix</keyword>
<dbReference type="EMBL" id="GL883024">
    <property type="protein sequence ID" value="EGG16388.1"/>
    <property type="molecule type" value="Genomic_DNA"/>
</dbReference>
<evidence type="ECO:0000313" key="3">
    <source>
        <dbReference type="Proteomes" id="UP000007797"/>
    </source>
</evidence>
<evidence type="ECO:0008006" key="4">
    <source>
        <dbReference type="Google" id="ProtNLM"/>
    </source>
</evidence>
<name>F4Q7K6_CACFS</name>
<dbReference type="InterPro" id="IPR017853">
    <property type="entry name" value="GH"/>
</dbReference>
<evidence type="ECO:0000256" key="1">
    <source>
        <dbReference type="SAM" id="Phobius"/>
    </source>
</evidence>
<dbReference type="Proteomes" id="UP000007797">
    <property type="component" value="Unassembled WGS sequence"/>
</dbReference>
<sequence length="497" mass="56219">MHSCILTNNNIVNSISTVGITLDNGRSIVWSDYLAINYQLLWWNTTTLDKQNEYIRGLGIETVRVDVHWDQFEPTQGNRLYSQYDPLFAKLKGFKSLVNLVGTPRWASSYNQSVDGQWIDTYPPANDTVYADRLMGLAIRYPWVTHWEVWNEMNLIPYFWAPHYNPSRYNQLFQACVSYFDQYGPMNSEPINSSSLAVGGFGYFSASSENPSSLMINDLFPMGTFSNKVISYHPYTNTPEGDFGQTPGDPYAFLATSQYINLNLKIATPAQNRPSEVWASEWGWSSFASGGFNQSIQSTYTIRRLLLDTLANFNKTFIFAISDLDARASSERDQFYGLINLQLEKKQVYVDLERLFNITGPVLYSAGDITKILTINNNNNQLPSDLVTIVYKNANNQTLVALWLSRNETNSPVNITITFVETNVSGVYRTIVGQHTNTLMSGHSITLPVTSDVAIFSYPDQINDNSSDVPSIAIKNLHQPLLLLLLLLLFISTILFF</sequence>
<dbReference type="GeneID" id="14868277"/>
<keyword evidence="1" id="KW-0472">Membrane</keyword>
<dbReference type="Gene3D" id="3.20.20.80">
    <property type="entry name" value="Glycosidases"/>
    <property type="match status" value="1"/>
</dbReference>
<feature type="transmembrane region" description="Helical" evidence="1">
    <location>
        <begin position="477"/>
        <end position="496"/>
    </location>
</feature>
<accession>F4Q7K6</accession>
<dbReference type="InterPro" id="IPR051923">
    <property type="entry name" value="Glycosyl_Hydrolase_39"/>
</dbReference>
<dbReference type="KEGG" id="dfa:DFA_09419"/>
<dbReference type="PANTHER" id="PTHR12631">
    <property type="entry name" value="ALPHA-L-IDURONIDASE"/>
    <property type="match status" value="1"/>
</dbReference>
<dbReference type="GO" id="GO:0004553">
    <property type="term" value="F:hydrolase activity, hydrolyzing O-glycosyl compounds"/>
    <property type="evidence" value="ECO:0007669"/>
    <property type="project" value="TreeGrafter"/>
</dbReference>
<keyword evidence="1" id="KW-0812">Transmembrane</keyword>
<dbReference type="RefSeq" id="XP_004354772.1">
    <property type="nucleotide sequence ID" value="XM_004354720.1"/>
</dbReference>